<feature type="region of interest" description="Disordered" evidence="3">
    <location>
        <begin position="316"/>
        <end position="340"/>
    </location>
</feature>
<sequence>MANYFQPYASCSPSAEKDSYVYKIVPCSGQNLAGITSADEVFVVNSGSLDTASGILLPSPPSQITCLVPSDDGRAVICSGKDEVCVFDLRSYERTTTFKVGKAVTALACKGTSLAVGTEYLNHQAVVSVWDLRQPSAASWSNAENHDDITAIDFHPSKSNIVLAGGDDGQVSIFDSLIAEEQDSLVQGFTHGPIHKAGFLDQNSMYALSSDQNLALHPVFDDARVEEPTPMLLGDLRPVIPCEYVIDVLRTESESVVAAGSHSMSQVDMVPIGSAGSLDLNNRIILQGTHGEEIVRSIFVKDNMIFTAGEDGRVQAYRASSSQSTQKPTKTKKESRYKPY</sequence>
<dbReference type="InParanoid" id="W2S9L1"/>
<keyword evidence="1" id="KW-0853">WD repeat</keyword>
<dbReference type="InterPro" id="IPR015943">
    <property type="entry name" value="WD40/YVTN_repeat-like_dom_sf"/>
</dbReference>
<reference evidence="4 5" key="1">
    <citation type="submission" date="2013-03" db="EMBL/GenBank/DDBJ databases">
        <title>The Genome Sequence of Phialophora europaea CBS 101466.</title>
        <authorList>
            <consortium name="The Broad Institute Genomics Platform"/>
            <person name="Cuomo C."/>
            <person name="de Hoog S."/>
            <person name="Gorbushina A."/>
            <person name="Walker B."/>
            <person name="Young S.K."/>
            <person name="Zeng Q."/>
            <person name="Gargeya S."/>
            <person name="Fitzgerald M."/>
            <person name="Haas B."/>
            <person name="Abouelleil A."/>
            <person name="Allen A.W."/>
            <person name="Alvarado L."/>
            <person name="Arachchi H.M."/>
            <person name="Berlin A.M."/>
            <person name="Chapman S.B."/>
            <person name="Gainer-Dewar J."/>
            <person name="Goldberg J."/>
            <person name="Griggs A."/>
            <person name="Gujja S."/>
            <person name="Hansen M."/>
            <person name="Howarth C."/>
            <person name="Imamovic A."/>
            <person name="Ireland A."/>
            <person name="Larimer J."/>
            <person name="McCowan C."/>
            <person name="Murphy C."/>
            <person name="Pearson M."/>
            <person name="Poon T.W."/>
            <person name="Priest M."/>
            <person name="Roberts A."/>
            <person name="Saif S."/>
            <person name="Shea T."/>
            <person name="Sisk P."/>
            <person name="Sykes S."/>
            <person name="Wortman J."/>
            <person name="Nusbaum C."/>
            <person name="Birren B."/>
        </authorList>
    </citation>
    <scope>NUCLEOTIDE SEQUENCE [LARGE SCALE GENOMIC DNA]</scope>
    <source>
        <strain evidence="4 5">CBS 101466</strain>
    </source>
</reference>
<accession>W2S9L1</accession>
<dbReference type="OrthoDB" id="25131at2759"/>
<name>W2S9L1_CYPE1</name>
<evidence type="ECO:0000256" key="2">
    <source>
        <dbReference type="ARBA" id="ARBA00022737"/>
    </source>
</evidence>
<gene>
    <name evidence="4" type="ORF">HMPREF1541_09188</name>
</gene>
<dbReference type="Pfam" id="PF00400">
    <property type="entry name" value="WD40"/>
    <property type="match status" value="1"/>
</dbReference>
<dbReference type="Proteomes" id="UP000030752">
    <property type="component" value="Unassembled WGS sequence"/>
</dbReference>
<dbReference type="InterPro" id="IPR001680">
    <property type="entry name" value="WD40_rpt"/>
</dbReference>
<keyword evidence="5" id="KW-1185">Reference proteome</keyword>
<dbReference type="InterPro" id="IPR036322">
    <property type="entry name" value="WD40_repeat_dom_sf"/>
</dbReference>
<dbReference type="HOGENOM" id="CLU_037323_3_0_1"/>
<organism evidence="4 5">
    <name type="scientific">Cyphellophora europaea (strain CBS 101466)</name>
    <name type="common">Phialophora europaea</name>
    <dbReference type="NCBI Taxonomy" id="1220924"/>
    <lineage>
        <taxon>Eukaryota</taxon>
        <taxon>Fungi</taxon>
        <taxon>Dikarya</taxon>
        <taxon>Ascomycota</taxon>
        <taxon>Pezizomycotina</taxon>
        <taxon>Eurotiomycetes</taxon>
        <taxon>Chaetothyriomycetidae</taxon>
        <taxon>Chaetothyriales</taxon>
        <taxon>Cyphellophoraceae</taxon>
        <taxon>Cyphellophora</taxon>
    </lineage>
</organism>
<dbReference type="Gene3D" id="2.130.10.10">
    <property type="entry name" value="YVTN repeat-like/Quinoprotein amine dehydrogenase"/>
    <property type="match status" value="1"/>
</dbReference>
<dbReference type="AlphaFoldDB" id="W2S9L1"/>
<evidence type="ECO:0000313" key="4">
    <source>
        <dbReference type="EMBL" id="ETN45357.1"/>
    </source>
</evidence>
<feature type="compositionally biased region" description="Basic and acidic residues" evidence="3">
    <location>
        <begin position="331"/>
        <end position="340"/>
    </location>
</feature>
<dbReference type="RefSeq" id="XP_008712085.1">
    <property type="nucleotide sequence ID" value="XM_008713863.1"/>
</dbReference>
<dbReference type="PANTHER" id="PTHR22889">
    <property type="entry name" value="WD REPEAT-CONTAINING PROTEIN 89"/>
    <property type="match status" value="1"/>
</dbReference>
<dbReference type="FunCoup" id="W2S9L1">
    <property type="interactions" value="697"/>
</dbReference>
<evidence type="ECO:0000256" key="1">
    <source>
        <dbReference type="ARBA" id="ARBA00022574"/>
    </source>
</evidence>
<dbReference type="EMBL" id="KB822712">
    <property type="protein sequence ID" value="ETN45357.1"/>
    <property type="molecule type" value="Genomic_DNA"/>
</dbReference>
<evidence type="ECO:0000313" key="5">
    <source>
        <dbReference type="Proteomes" id="UP000030752"/>
    </source>
</evidence>
<dbReference type="GeneID" id="19976527"/>
<keyword evidence="2" id="KW-0677">Repeat</keyword>
<evidence type="ECO:0000256" key="3">
    <source>
        <dbReference type="SAM" id="MobiDB-lite"/>
    </source>
</evidence>
<dbReference type="STRING" id="1220924.W2S9L1"/>
<dbReference type="SMART" id="SM00320">
    <property type="entry name" value="WD40"/>
    <property type="match status" value="3"/>
</dbReference>
<dbReference type="InterPro" id="IPR039328">
    <property type="entry name" value="WDR89"/>
</dbReference>
<dbReference type="eggNOG" id="KOG1188">
    <property type="taxonomic scope" value="Eukaryota"/>
</dbReference>
<dbReference type="PANTHER" id="PTHR22889:SF0">
    <property type="entry name" value="WD REPEAT-CONTAINING PROTEIN 89"/>
    <property type="match status" value="1"/>
</dbReference>
<protein>
    <recommendedName>
        <fullName evidence="6">Anaphase-promoting complex subunit 4 WD40 domain-containing protein</fullName>
    </recommendedName>
</protein>
<dbReference type="VEuPathDB" id="FungiDB:HMPREF1541_09188"/>
<evidence type="ECO:0008006" key="6">
    <source>
        <dbReference type="Google" id="ProtNLM"/>
    </source>
</evidence>
<dbReference type="SUPFAM" id="SSF50978">
    <property type="entry name" value="WD40 repeat-like"/>
    <property type="match status" value="1"/>
</dbReference>
<proteinExistence type="predicted"/>